<dbReference type="OrthoDB" id="6448953at2"/>
<dbReference type="Proteomes" id="UP000225433">
    <property type="component" value="Unassembled WGS sequence"/>
</dbReference>
<gene>
    <name evidence="1" type="ORF">A9255_02945</name>
    <name evidence="2" type="ORF">Xhom_02518</name>
</gene>
<evidence type="ECO:0000313" key="4">
    <source>
        <dbReference type="Proteomes" id="UP000225433"/>
    </source>
</evidence>
<dbReference type="AlphaFoldDB" id="A0A2G0Q5S0"/>
<dbReference type="KEGG" id="xho:A9255_02945"/>
<evidence type="ECO:0000313" key="2">
    <source>
        <dbReference type="EMBL" id="PHM54575.1"/>
    </source>
</evidence>
<dbReference type="STRING" id="351679.A9255_02945"/>
<dbReference type="EMBL" id="CP016176">
    <property type="protein sequence ID" value="AOM39640.1"/>
    <property type="molecule type" value="Genomic_DNA"/>
</dbReference>
<dbReference type="Proteomes" id="UP000094600">
    <property type="component" value="Chromosome"/>
</dbReference>
<keyword evidence="3" id="KW-1185">Reference proteome</keyword>
<accession>A0A2G0Q5S0</accession>
<dbReference type="EMBL" id="NJAI01000004">
    <property type="protein sequence ID" value="PHM54575.1"/>
    <property type="molecule type" value="Genomic_DNA"/>
</dbReference>
<protein>
    <submittedName>
        <fullName evidence="2">Uncharacterized protein</fullName>
    </submittedName>
</protein>
<proteinExistence type="predicted"/>
<evidence type="ECO:0000313" key="3">
    <source>
        <dbReference type="Proteomes" id="UP000094600"/>
    </source>
</evidence>
<name>A0A2G0Q5S0_XENHO</name>
<reference evidence="2 4" key="2">
    <citation type="journal article" date="2017" name="Nat. Microbiol.">
        <title>Natural product diversity associated with the nematode symbionts Photorhabdus and Xenorhabdus.</title>
        <authorList>
            <person name="Tobias N.J."/>
            <person name="Wolff H."/>
            <person name="Djahanschiri B."/>
            <person name="Grundmann F."/>
            <person name="Kronenwerth M."/>
            <person name="Shi Y.M."/>
            <person name="Simonyi S."/>
            <person name="Grun P."/>
            <person name="Shapiro-Ilan D."/>
            <person name="Pidot S.J."/>
            <person name="Stinear T.P."/>
            <person name="Ebersberger I."/>
            <person name="Bode H.B."/>
        </authorList>
    </citation>
    <scope>NUCLEOTIDE SEQUENCE [LARGE SCALE GENOMIC DNA]</scope>
    <source>
        <strain evidence="2 4">DSM 17903</strain>
    </source>
</reference>
<organism evidence="2 4">
    <name type="scientific">Xenorhabdus hominickii</name>
    <dbReference type="NCBI Taxonomy" id="351679"/>
    <lineage>
        <taxon>Bacteria</taxon>
        <taxon>Pseudomonadati</taxon>
        <taxon>Pseudomonadota</taxon>
        <taxon>Gammaproteobacteria</taxon>
        <taxon>Enterobacterales</taxon>
        <taxon>Morganellaceae</taxon>
        <taxon>Xenorhabdus</taxon>
    </lineage>
</organism>
<evidence type="ECO:0000313" key="1">
    <source>
        <dbReference type="EMBL" id="AOM39640.1"/>
    </source>
</evidence>
<reference evidence="1 3" key="1">
    <citation type="submission" date="2016-06" db="EMBL/GenBank/DDBJ databases">
        <title>Bacterial characters and pathogenicity of Xenorhabdus hominickii from an entomopathogenic nematode, Steinernema monticolum.</title>
        <authorList>
            <person name="Park Y."/>
            <person name="Kim Y."/>
        </authorList>
    </citation>
    <scope>NUCLEOTIDE SEQUENCE [LARGE SCALE GENOMIC DNA]</scope>
    <source>
        <strain evidence="1 3">ANU1</strain>
    </source>
</reference>
<dbReference type="RefSeq" id="WP_069315392.1">
    <property type="nucleotide sequence ID" value="NZ_CAWNQJ010000068.1"/>
</dbReference>
<sequence length="88" mass="9714">MCIQVLCSSYGGDNISTGTMLTFTGNAIKRIDGTYADILGKMCYSAKEQMEQLIEADQLESLLDEAIELGQAERIINYLQSKTRKEAA</sequence>